<dbReference type="SUPFAM" id="SSF56281">
    <property type="entry name" value="Metallo-hydrolase/oxidoreductase"/>
    <property type="match status" value="1"/>
</dbReference>
<dbReference type="Pfam" id="PF03772">
    <property type="entry name" value="Competence"/>
    <property type="match status" value="1"/>
</dbReference>
<dbReference type="SMART" id="SM00849">
    <property type="entry name" value="Lactamase_B"/>
    <property type="match status" value="1"/>
</dbReference>
<protein>
    <submittedName>
        <fullName evidence="8">DNA internalization-related competence protein ComEC/Rec2</fullName>
    </submittedName>
</protein>
<evidence type="ECO:0000256" key="5">
    <source>
        <dbReference type="ARBA" id="ARBA00023136"/>
    </source>
</evidence>
<organism evidence="8 9">
    <name type="scientific">Tetragenococcus osmophilus</name>
    <dbReference type="NCBI Taxonomy" id="526944"/>
    <lineage>
        <taxon>Bacteria</taxon>
        <taxon>Bacillati</taxon>
        <taxon>Bacillota</taxon>
        <taxon>Bacilli</taxon>
        <taxon>Lactobacillales</taxon>
        <taxon>Enterococcaceae</taxon>
        <taxon>Tetragenococcus</taxon>
    </lineage>
</organism>
<feature type="transmembrane region" description="Helical" evidence="6">
    <location>
        <begin position="12"/>
        <end position="45"/>
    </location>
</feature>
<feature type="transmembrane region" description="Helical" evidence="6">
    <location>
        <begin position="234"/>
        <end position="256"/>
    </location>
</feature>
<evidence type="ECO:0000313" key="8">
    <source>
        <dbReference type="EMBL" id="AYW48635.1"/>
    </source>
</evidence>
<sequence>MSNSLDFSWKNQLLFPIIIAASFLNAYLLLQPILLFVGVYFLFLLCYKKQVVLSILAIFCSFFLLLRAYSDPLPQTPAPEETITTEIKIYNDTIKVNGDLVSFTGKIGDWKADVQYQVTNKKEQESWQQRKNWNKELQVAGTFLPTEGQRNLHGFDAKWFVFSNHKLPTFRIEQIKNKRPLRGFDNLRQGRAFSIDWVQNNFSPKMTTYIHSLLFGYKDTNFQQVKEVYSSAGILHLFTISGMHVYLFYGWIFYLLRRTRLTFSEFGIFFFLFIAFSIILFGQAVSVWRAALMYSLRLIFHEVNIHLSSLDRFSIVLFLLLLLDPKTLLQFSGILSLWMSWVILLRENHPKGRKQRLLQSQEITLLAAPLLMYMFFEISLLGGLLTALFIPLFSQFILPLLVTTCFLKIIGLSENILEMLLEKAIMVFEQLLHLTQDFVLTTGQPPLIVTIFSLIAGIYIYQNWRRRWLFLPTFFLIVFQLLSLETSIAFVDVGQGDSIVIQTPLKHEVYIIDTGGRVNFFQEDWKSREYRTNAEYTLIPYLKGEGVKKVDGLFLTHGDMDHMGDAQKLIEEFDVKALYLGKGSLQSSNIKKLLKKSPEKIPVKEVGSKTQIGDKLKLHILAPEHVGKGENEDSLAIGATIYGTNFVMTGDLDQAGEKKITQDYPSLQADVLKLGHHGSRTSTASAFVDQLQPKHGIISCGIDNRFGHPHAEVVDTLKENHVQILRTDEQGMIRYSWKMFNPKMKITKQKED</sequence>
<dbReference type="InterPro" id="IPR001279">
    <property type="entry name" value="Metallo-B-lactamas"/>
</dbReference>
<dbReference type="InterPro" id="IPR036866">
    <property type="entry name" value="RibonucZ/Hydroxyglut_hydro"/>
</dbReference>
<keyword evidence="9" id="KW-1185">Reference proteome</keyword>
<accession>A0ABM7AAY4</accession>
<keyword evidence="2" id="KW-1003">Cell membrane</keyword>
<dbReference type="InterPro" id="IPR004797">
    <property type="entry name" value="Competence_ComEC/Rec2"/>
</dbReference>
<evidence type="ECO:0000256" key="3">
    <source>
        <dbReference type="ARBA" id="ARBA00022692"/>
    </source>
</evidence>
<dbReference type="InterPro" id="IPR004477">
    <property type="entry name" value="ComEC_N"/>
</dbReference>
<dbReference type="NCBIfam" id="TIGR00360">
    <property type="entry name" value="ComEC_N-term"/>
    <property type="match status" value="1"/>
</dbReference>
<dbReference type="Proteomes" id="UP000268310">
    <property type="component" value="Chromosome"/>
</dbReference>
<dbReference type="EMBL" id="CP027783">
    <property type="protein sequence ID" value="AYW48635.1"/>
    <property type="molecule type" value="Genomic_DNA"/>
</dbReference>
<feature type="transmembrane region" description="Helical" evidence="6">
    <location>
        <begin position="468"/>
        <end position="491"/>
    </location>
</feature>
<proteinExistence type="predicted"/>
<gene>
    <name evidence="8" type="ORF">C7K38_09780</name>
</gene>
<dbReference type="Pfam" id="PF00753">
    <property type="entry name" value="Lactamase_B"/>
    <property type="match status" value="1"/>
</dbReference>
<keyword evidence="3 6" id="KW-0812">Transmembrane</keyword>
<keyword evidence="5 6" id="KW-0472">Membrane</keyword>
<comment type="subcellular location">
    <subcellularLocation>
        <location evidence="1">Cell membrane</location>
        <topology evidence="1">Multi-pass membrane protein</topology>
    </subcellularLocation>
</comment>
<evidence type="ECO:0000256" key="2">
    <source>
        <dbReference type="ARBA" id="ARBA00022475"/>
    </source>
</evidence>
<dbReference type="InterPro" id="IPR052159">
    <property type="entry name" value="Competence_DNA_uptake"/>
</dbReference>
<reference evidence="8 9" key="1">
    <citation type="journal article" date="2012" name="Int. J. Syst. Evol. Microbiol.">
        <title>Characterization of Tetragenococcus strains from sugar thick juice reveals a novel species, Tetragenococcus osmophilus sp. nov., and divides Tetragenococcus halophilus into two subspecies, T. halophilus subsp. halophilus subsp. nov. and T. halophilus subsp. flandriensis subsp. nov.</title>
        <authorList>
            <person name="Juste A."/>
            <person name="Van Trappen S."/>
            <person name="Verreth C."/>
            <person name="Cleenwerck I."/>
            <person name="De Vos P."/>
            <person name="Lievens B."/>
            <person name="Willems K.A."/>
        </authorList>
    </citation>
    <scope>NUCLEOTIDE SEQUENCE [LARGE SCALE GENOMIC DNA]</scope>
    <source>
        <strain evidence="8 9">JCM 31126</strain>
    </source>
</reference>
<dbReference type="PANTHER" id="PTHR30619:SF1">
    <property type="entry name" value="RECOMBINATION PROTEIN 2"/>
    <property type="match status" value="1"/>
</dbReference>
<dbReference type="InterPro" id="IPR035681">
    <property type="entry name" value="ComA-like_MBL"/>
</dbReference>
<name>A0ABM7AAY4_9ENTE</name>
<evidence type="ECO:0000256" key="4">
    <source>
        <dbReference type="ARBA" id="ARBA00022989"/>
    </source>
</evidence>
<dbReference type="CDD" id="cd07731">
    <property type="entry name" value="ComA-like_MBL-fold"/>
    <property type="match status" value="1"/>
</dbReference>
<evidence type="ECO:0000256" key="1">
    <source>
        <dbReference type="ARBA" id="ARBA00004651"/>
    </source>
</evidence>
<feature type="transmembrane region" description="Helical" evidence="6">
    <location>
        <begin position="365"/>
        <end position="390"/>
    </location>
</feature>
<feature type="transmembrane region" description="Helical" evidence="6">
    <location>
        <begin position="438"/>
        <end position="462"/>
    </location>
</feature>
<feature type="transmembrane region" description="Helical" evidence="6">
    <location>
        <begin position="328"/>
        <end position="345"/>
    </location>
</feature>
<dbReference type="NCBIfam" id="TIGR00361">
    <property type="entry name" value="ComEC_Rec2"/>
    <property type="match status" value="1"/>
</dbReference>
<feature type="domain" description="Metallo-beta-lactamase" evidence="7">
    <location>
        <begin position="495"/>
        <end position="702"/>
    </location>
</feature>
<dbReference type="Gene3D" id="3.60.15.10">
    <property type="entry name" value="Ribonuclease Z/Hydroxyacylglutathione hydrolase-like"/>
    <property type="match status" value="1"/>
</dbReference>
<evidence type="ECO:0000259" key="7">
    <source>
        <dbReference type="SMART" id="SM00849"/>
    </source>
</evidence>
<dbReference type="PANTHER" id="PTHR30619">
    <property type="entry name" value="DNA INTERNALIZATION/COMPETENCE PROTEIN COMEC/REC2"/>
    <property type="match status" value="1"/>
</dbReference>
<feature type="transmembrane region" description="Helical" evidence="6">
    <location>
        <begin position="51"/>
        <end position="69"/>
    </location>
</feature>
<feature type="transmembrane region" description="Helical" evidence="6">
    <location>
        <begin position="268"/>
        <end position="291"/>
    </location>
</feature>
<evidence type="ECO:0000256" key="6">
    <source>
        <dbReference type="SAM" id="Phobius"/>
    </source>
</evidence>
<keyword evidence="4 6" id="KW-1133">Transmembrane helix</keyword>
<evidence type="ECO:0000313" key="9">
    <source>
        <dbReference type="Proteomes" id="UP000268310"/>
    </source>
</evidence>